<comment type="caution">
    <text evidence="2">The sequence shown here is derived from an EMBL/GenBank/DDBJ whole genome shotgun (WGS) entry which is preliminary data.</text>
</comment>
<sequence length="301" mass="32917">MTAAAQIAGLTFRQDYFDDPQGWCAISDLLLETFGVDISPLDKLGGHDRTNLPSAFFDDGGRCIANLSAFSMPLMIDGGVVRAAGLQSGAVRPEYRGRGLFRELIRITLARCEAHGYEALVLYTDKPGLYEPHGFVTIPQQHFRGPPPPPLPRGAVRPMRPLRIDDPEDLALIKRVLAERTPVSSRFAVTAQSEMFLLNSYLVSGTRLAYLHQSDAVVAWRQSETRGFELLDIAGQQIPALATILAALDAEPGHVTVHVPPDRLEWEGTPEAAAGDLVFMVRGTPSLIPDKPFCLSPMAEF</sequence>
<dbReference type="Gene3D" id="3.40.630.30">
    <property type="match status" value="1"/>
</dbReference>
<organism evidence="2 3">
    <name type="scientific">Ferirhizobium litorale</name>
    <dbReference type="NCBI Taxonomy" id="2927786"/>
    <lineage>
        <taxon>Bacteria</taxon>
        <taxon>Pseudomonadati</taxon>
        <taxon>Pseudomonadota</taxon>
        <taxon>Alphaproteobacteria</taxon>
        <taxon>Hyphomicrobiales</taxon>
        <taxon>Rhizobiaceae</taxon>
        <taxon>Ferirhizobium</taxon>
    </lineage>
</organism>
<evidence type="ECO:0000313" key="2">
    <source>
        <dbReference type="EMBL" id="MDI7924948.1"/>
    </source>
</evidence>
<dbReference type="InterPro" id="IPR016181">
    <property type="entry name" value="Acyl_CoA_acyltransferase"/>
</dbReference>
<feature type="domain" description="N-acetyltransferase" evidence="1">
    <location>
        <begin position="10"/>
        <end position="163"/>
    </location>
</feature>
<accession>A0AAE3QKX4</accession>
<dbReference type="GO" id="GO:0016747">
    <property type="term" value="F:acyltransferase activity, transferring groups other than amino-acyl groups"/>
    <property type="evidence" value="ECO:0007669"/>
    <property type="project" value="InterPro"/>
</dbReference>
<dbReference type="SUPFAM" id="SSF55729">
    <property type="entry name" value="Acyl-CoA N-acyltransferases (Nat)"/>
    <property type="match status" value="1"/>
</dbReference>
<name>A0AAE3QKX4_9HYPH</name>
<dbReference type="Proteomes" id="UP001161580">
    <property type="component" value="Unassembled WGS sequence"/>
</dbReference>
<dbReference type="AlphaFoldDB" id="A0AAE3QKX4"/>
<gene>
    <name evidence="2" type="ORF">MRS75_23105</name>
</gene>
<dbReference type="EMBL" id="JALDYZ010000021">
    <property type="protein sequence ID" value="MDI7924948.1"/>
    <property type="molecule type" value="Genomic_DNA"/>
</dbReference>
<evidence type="ECO:0000259" key="1">
    <source>
        <dbReference type="PROSITE" id="PS51186"/>
    </source>
</evidence>
<dbReference type="CDD" id="cd04301">
    <property type="entry name" value="NAT_SF"/>
    <property type="match status" value="1"/>
</dbReference>
<dbReference type="PROSITE" id="PS51186">
    <property type="entry name" value="GNAT"/>
    <property type="match status" value="1"/>
</dbReference>
<dbReference type="InterPro" id="IPR000182">
    <property type="entry name" value="GNAT_dom"/>
</dbReference>
<dbReference type="RefSeq" id="WP_311789098.1">
    <property type="nucleotide sequence ID" value="NZ_JALDYY010000023.1"/>
</dbReference>
<evidence type="ECO:0000313" key="3">
    <source>
        <dbReference type="Proteomes" id="UP001161580"/>
    </source>
</evidence>
<protein>
    <submittedName>
        <fullName evidence="2">GNAT family N-acetyltransferase</fullName>
    </submittedName>
</protein>
<dbReference type="Pfam" id="PF13527">
    <property type="entry name" value="Acetyltransf_9"/>
    <property type="match status" value="1"/>
</dbReference>
<keyword evidence="3" id="KW-1185">Reference proteome</keyword>
<proteinExistence type="predicted"/>
<reference evidence="2" key="1">
    <citation type="submission" date="2022-03" db="EMBL/GenBank/DDBJ databases">
        <title>Fererhizobium litorale gen. nov., sp. nov., isolated from sandy sediments of the Sea of Japan seashore.</title>
        <authorList>
            <person name="Romanenko L."/>
            <person name="Kurilenko V."/>
            <person name="Otstavnykh N."/>
            <person name="Svetashev V."/>
            <person name="Tekutyeva L."/>
            <person name="Isaeva M."/>
            <person name="Mikhailov V."/>
        </authorList>
    </citation>
    <scope>NUCLEOTIDE SEQUENCE</scope>
    <source>
        <strain evidence="2">KMM 9576</strain>
    </source>
</reference>